<proteinExistence type="predicted"/>
<organism evidence="5 6">
    <name type="scientific">Moritella yayanosii</name>
    <dbReference type="NCBI Taxonomy" id="69539"/>
    <lineage>
        <taxon>Bacteria</taxon>
        <taxon>Pseudomonadati</taxon>
        <taxon>Pseudomonadota</taxon>
        <taxon>Gammaproteobacteria</taxon>
        <taxon>Alteromonadales</taxon>
        <taxon>Moritellaceae</taxon>
        <taxon>Moritella</taxon>
    </lineage>
</organism>
<dbReference type="EMBL" id="LS483250">
    <property type="protein sequence ID" value="SQD77069.1"/>
    <property type="molecule type" value="Genomic_DNA"/>
</dbReference>
<dbReference type="InterPro" id="IPR038772">
    <property type="entry name" value="Sph/SMPD2-like"/>
</dbReference>
<evidence type="ECO:0000259" key="4">
    <source>
        <dbReference type="Pfam" id="PF03372"/>
    </source>
</evidence>
<feature type="chain" id="PRO_5016368973" evidence="3">
    <location>
        <begin position="24"/>
        <end position="445"/>
    </location>
</feature>
<accession>A0A330LKC4</accession>
<dbReference type="Pfam" id="PF03372">
    <property type="entry name" value="Exo_endo_phos"/>
    <property type="match status" value="1"/>
</dbReference>
<dbReference type="KEGG" id="mya:MORIYA_0591"/>
<evidence type="ECO:0000313" key="5">
    <source>
        <dbReference type="EMBL" id="SQD77069.1"/>
    </source>
</evidence>
<evidence type="ECO:0000313" key="6">
    <source>
        <dbReference type="Proteomes" id="UP000250163"/>
    </source>
</evidence>
<reference evidence="6" key="1">
    <citation type="submission" date="2018-05" db="EMBL/GenBank/DDBJ databases">
        <authorList>
            <person name="Cea G.-C."/>
            <person name="William W."/>
        </authorList>
    </citation>
    <scope>NUCLEOTIDE SEQUENCE [LARGE SCALE GENOMIC DNA]</scope>
    <source>
        <strain evidence="6">DB21MT 5</strain>
    </source>
</reference>
<dbReference type="GO" id="GO:0005576">
    <property type="term" value="C:extracellular region"/>
    <property type="evidence" value="ECO:0007669"/>
    <property type="project" value="InterPro"/>
</dbReference>
<feature type="signal peptide" evidence="3">
    <location>
        <begin position="1"/>
        <end position="23"/>
    </location>
</feature>
<protein>
    <submittedName>
        <fullName evidence="5">Putative phospholipase C</fullName>
    </submittedName>
</protein>
<gene>
    <name evidence="5" type="ORF">MORIYA_0591</name>
</gene>
<keyword evidence="2" id="KW-0378">Hydrolase</keyword>
<dbReference type="CDD" id="cd09078">
    <property type="entry name" value="nSMase"/>
    <property type="match status" value="1"/>
</dbReference>
<evidence type="ECO:0000256" key="2">
    <source>
        <dbReference type="ARBA" id="ARBA00022801"/>
    </source>
</evidence>
<dbReference type="GO" id="GO:0004767">
    <property type="term" value="F:sphingomyelin phosphodiesterase activity"/>
    <property type="evidence" value="ECO:0007669"/>
    <property type="project" value="InterPro"/>
</dbReference>
<dbReference type="Gene3D" id="3.60.10.10">
    <property type="entry name" value="Endonuclease/exonuclease/phosphatase"/>
    <property type="match status" value="1"/>
</dbReference>
<dbReference type="InterPro" id="IPR036691">
    <property type="entry name" value="Endo/exonu/phosph_ase_sf"/>
</dbReference>
<name>A0A330LKC4_9GAMM</name>
<dbReference type="AlphaFoldDB" id="A0A330LKC4"/>
<dbReference type="InterPro" id="IPR017766">
    <property type="entry name" value="Sphingomyelinase/PLipase_C"/>
</dbReference>
<dbReference type="PANTHER" id="PTHR16320">
    <property type="entry name" value="SPHINGOMYELINASE FAMILY MEMBER"/>
    <property type="match status" value="1"/>
</dbReference>
<evidence type="ECO:0000256" key="1">
    <source>
        <dbReference type="ARBA" id="ARBA00022729"/>
    </source>
</evidence>
<dbReference type="Proteomes" id="UP000250163">
    <property type="component" value="Chromosome MORIYA"/>
</dbReference>
<feature type="domain" description="Endonuclease/exonuclease/phosphatase" evidence="4">
    <location>
        <begin position="185"/>
        <end position="437"/>
    </location>
</feature>
<sequence length="445" mass="50548">MNILKNVITTTCLTCVMSVPALADSDIYLTNNSNQTMSIQVNHTGSDLLEEGTEWQQHVQTLKPWETKMVLSFNRWEGVKSGDTYQFETLVTNENGESLSLLQQVKGYWYKSTLDHGASANDVALNWADDRDTHRYQSKYNSNSSSTEIAFKASATGRYDDIYYSITPQKIDEQPVADADTLKVMSYNVWALPVIAKHIGDRFQEIPKHLKGYDVLMLQEVFASGRDAFLRDLAKEYPYQTKMLDYPGINVYDGGVTIVSRYPIVNEGQYVYPDCSGTDCFADKGVNYAEVIKNGKAYHVFATHTASFDTDTARDYRQRQFRQIREFAHAQNIPITDTVVYGGDFNVNKLKFPTDYQQMFANLSADEPQYAGYTESTFDPRINAYAGNALSGGENIEYLDYIVVSNEFAKRNENINTVKIPRTTVASLWKHWNLSDHFPVKAVIR</sequence>
<dbReference type="PANTHER" id="PTHR16320:SF23">
    <property type="entry name" value="SPHINGOMYELINASE C 1"/>
    <property type="match status" value="1"/>
</dbReference>
<keyword evidence="6" id="KW-1185">Reference proteome</keyword>
<dbReference type="SUPFAM" id="SSF56219">
    <property type="entry name" value="DNase I-like"/>
    <property type="match status" value="1"/>
</dbReference>
<keyword evidence="1 3" id="KW-0732">Signal</keyword>
<dbReference type="InterPro" id="IPR005135">
    <property type="entry name" value="Endo/exonuclease/phosphatase"/>
</dbReference>
<evidence type="ECO:0000256" key="3">
    <source>
        <dbReference type="SAM" id="SignalP"/>
    </source>
</evidence>